<dbReference type="CDD" id="cd05213">
    <property type="entry name" value="NAD_bind_Glutamyl_tRNA_reduct"/>
    <property type="match status" value="1"/>
</dbReference>
<dbReference type="GO" id="GO:0019353">
    <property type="term" value="P:protoporphyrinogen IX biosynthetic process from glutamate"/>
    <property type="evidence" value="ECO:0007669"/>
    <property type="project" value="TreeGrafter"/>
</dbReference>
<feature type="domain" description="Glutamyl-tRNA reductase N-terminal" evidence="16">
    <location>
        <begin position="6"/>
        <end position="156"/>
    </location>
</feature>
<feature type="domain" description="Quinate/shikimate 5-dehydrogenase/glutamyl-tRNA reductase" evidence="15">
    <location>
        <begin position="180"/>
        <end position="305"/>
    </location>
</feature>
<dbReference type="PIRSF" id="PIRSF000445">
    <property type="entry name" value="4pyrrol_synth_GluRdtase"/>
    <property type="match status" value="1"/>
</dbReference>
<comment type="similarity">
    <text evidence="2 8 13">Belongs to the glutamyl-tRNA reductase family.</text>
</comment>
<dbReference type="FunFam" id="3.30.460.30:FF:000001">
    <property type="entry name" value="Glutamyl-tRNA reductase"/>
    <property type="match status" value="1"/>
</dbReference>
<evidence type="ECO:0000256" key="10">
    <source>
        <dbReference type="PIRSR" id="PIRSR000445-2"/>
    </source>
</evidence>
<evidence type="ECO:0000259" key="15">
    <source>
        <dbReference type="Pfam" id="PF01488"/>
    </source>
</evidence>
<dbReference type="InterPro" id="IPR015896">
    <property type="entry name" value="4pyrrol_synth_GluRdtase_dimer"/>
</dbReference>
<dbReference type="PANTHER" id="PTHR43013">
    <property type="entry name" value="GLUTAMYL-TRNA REDUCTASE"/>
    <property type="match status" value="1"/>
</dbReference>
<dbReference type="Pfam" id="PF05201">
    <property type="entry name" value="GlutR_N"/>
    <property type="match status" value="1"/>
</dbReference>
<evidence type="ECO:0000256" key="7">
    <source>
        <dbReference type="ARBA" id="ARBA00047464"/>
    </source>
</evidence>
<feature type="active site" description="Nucleophile" evidence="8 9">
    <location>
        <position position="50"/>
    </location>
</feature>
<keyword evidence="6 8" id="KW-0627">Porphyrin biosynthesis</keyword>
<dbReference type="OrthoDB" id="110209at2"/>
<dbReference type="UniPathway" id="UPA00251">
    <property type="reaction ID" value="UER00316"/>
</dbReference>
<evidence type="ECO:0000256" key="9">
    <source>
        <dbReference type="PIRSR" id="PIRSR000445-1"/>
    </source>
</evidence>
<keyword evidence="18" id="KW-1185">Reference proteome</keyword>
<keyword evidence="4 8" id="KW-0521">NADP</keyword>
<proteinExistence type="inferred from homology"/>
<evidence type="ECO:0000313" key="18">
    <source>
        <dbReference type="Proteomes" id="UP000199699"/>
    </source>
</evidence>
<dbReference type="NCBIfam" id="TIGR01035">
    <property type="entry name" value="hemA"/>
    <property type="match status" value="1"/>
</dbReference>
<dbReference type="STRING" id="145857.GA0070616_4965"/>
<dbReference type="HAMAP" id="MF_00087">
    <property type="entry name" value="Glu_tRNA_reductase"/>
    <property type="match status" value="1"/>
</dbReference>
<evidence type="ECO:0000256" key="4">
    <source>
        <dbReference type="ARBA" id="ARBA00022857"/>
    </source>
</evidence>
<dbReference type="SUPFAM" id="SSF69742">
    <property type="entry name" value="Glutamyl tRNA-reductase catalytic, N-terminal domain"/>
    <property type="match status" value="1"/>
</dbReference>
<evidence type="ECO:0000256" key="2">
    <source>
        <dbReference type="ARBA" id="ARBA00005916"/>
    </source>
</evidence>
<protein>
    <recommendedName>
        <fullName evidence="3 8">Glutamyl-tRNA reductase</fullName>
        <shortName evidence="8">GluTR</shortName>
        <ecNumber evidence="3 8">1.2.1.70</ecNumber>
    </recommendedName>
</protein>
<dbReference type="InterPro" id="IPR036453">
    <property type="entry name" value="GluRdtase_dimer_dom_sf"/>
</dbReference>
<evidence type="ECO:0000259" key="16">
    <source>
        <dbReference type="Pfam" id="PF05201"/>
    </source>
</evidence>
<dbReference type="GO" id="GO:0008883">
    <property type="term" value="F:glutamyl-tRNA reductase activity"/>
    <property type="evidence" value="ECO:0007669"/>
    <property type="project" value="UniProtKB-UniRule"/>
</dbReference>
<dbReference type="GO" id="GO:0050661">
    <property type="term" value="F:NADP binding"/>
    <property type="evidence" value="ECO:0007669"/>
    <property type="project" value="InterPro"/>
</dbReference>
<comment type="catalytic activity">
    <reaction evidence="7 8 13">
        <text>(S)-4-amino-5-oxopentanoate + tRNA(Glu) + NADP(+) = L-glutamyl-tRNA(Glu) + NADPH + H(+)</text>
        <dbReference type="Rhea" id="RHEA:12344"/>
        <dbReference type="Rhea" id="RHEA-COMP:9663"/>
        <dbReference type="Rhea" id="RHEA-COMP:9680"/>
        <dbReference type="ChEBI" id="CHEBI:15378"/>
        <dbReference type="ChEBI" id="CHEBI:57501"/>
        <dbReference type="ChEBI" id="CHEBI:57783"/>
        <dbReference type="ChEBI" id="CHEBI:58349"/>
        <dbReference type="ChEBI" id="CHEBI:78442"/>
        <dbReference type="ChEBI" id="CHEBI:78520"/>
        <dbReference type="EC" id="1.2.1.70"/>
    </reaction>
</comment>
<evidence type="ECO:0000256" key="6">
    <source>
        <dbReference type="ARBA" id="ARBA00023244"/>
    </source>
</evidence>
<reference evidence="17 18" key="1">
    <citation type="submission" date="2016-06" db="EMBL/GenBank/DDBJ databases">
        <authorList>
            <person name="Kjaerup R.B."/>
            <person name="Dalgaard T.S."/>
            <person name="Juul-Madsen H.R."/>
        </authorList>
    </citation>
    <scope>NUCLEOTIDE SEQUENCE [LARGE SCALE GENOMIC DNA]</scope>
    <source>
        <strain evidence="17 18">DSM 43818</strain>
    </source>
</reference>
<evidence type="ECO:0000256" key="13">
    <source>
        <dbReference type="RuleBase" id="RU000584"/>
    </source>
</evidence>
<comment type="miscellaneous">
    <text evidence="8">During catalysis, the active site Cys acts as a nucleophile attacking the alpha-carbonyl group of tRNA-bound glutamate with the formation of a thioester intermediate between enzyme and glutamate, and the concomitant release of tRNA(Glu). The thioester intermediate is finally reduced by direct hydride transfer from NADPH, to form the product GSA.</text>
</comment>
<feature type="binding site" evidence="8 10">
    <location>
        <position position="109"/>
    </location>
    <ligand>
        <name>substrate</name>
    </ligand>
</feature>
<evidence type="ECO:0000256" key="3">
    <source>
        <dbReference type="ARBA" id="ARBA00012970"/>
    </source>
</evidence>
<organism evidence="17 18">
    <name type="scientific">Micromonospora nigra</name>
    <dbReference type="NCBI Taxonomy" id="145857"/>
    <lineage>
        <taxon>Bacteria</taxon>
        <taxon>Bacillati</taxon>
        <taxon>Actinomycetota</taxon>
        <taxon>Actinomycetes</taxon>
        <taxon>Micromonosporales</taxon>
        <taxon>Micromonosporaceae</taxon>
        <taxon>Micromonospora</taxon>
    </lineage>
</organism>
<comment type="domain">
    <text evidence="8">Possesses an unusual extended V-shaped dimeric structure with each monomer consisting of three distinct domains arranged along a curved 'spinal' alpha-helix. The N-terminal catalytic domain specifically recognizes the glutamate moiety of the substrate. The second domain is the NADPH-binding domain, and the third C-terminal domain is responsible for dimerization.</text>
</comment>
<dbReference type="Gene3D" id="3.40.50.720">
    <property type="entry name" value="NAD(P)-binding Rossmann-like Domain"/>
    <property type="match status" value="1"/>
</dbReference>
<dbReference type="InterPro" id="IPR036343">
    <property type="entry name" value="GluRdtase_N_sf"/>
</dbReference>
<feature type="binding site" evidence="8 10">
    <location>
        <position position="120"/>
    </location>
    <ligand>
        <name>substrate</name>
    </ligand>
</feature>
<dbReference type="InterPro" id="IPR018214">
    <property type="entry name" value="GluRdtase_CS"/>
</dbReference>
<evidence type="ECO:0000256" key="12">
    <source>
        <dbReference type="PIRSR" id="PIRSR000445-4"/>
    </source>
</evidence>
<feature type="binding site" evidence="8 10">
    <location>
        <begin position="114"/>
        <end position="116"/>
    </location>
    <ligand>
        <name>substrate</name>
    </ligand>
</feature>
<dbReference type="Pfam" id="PF00745">
    <property type="entry name" value="GlutR_dimer"/>
    <property type="match status" value="1"/>
</dbReference>
<feature type="site" description="Important for activity" evidence="8 12">
    <location>
        <position position="99"/>
    </location>
</feature>
<evidence type="ECO:0000256" key="1">
    <source>
        <dbReference type="ARBA" id="ARBA00005059"/>
    </source>
</evidence>
<dbReference type="SUPFAM" id="SSF51735">
    <property type="entry name" value="NAD(P)-binding Rossmann-fold domains"/>
    <property type="match status" value="1"/>
</dbReference>
<dbReference type="InterPro" id="IPR000343">
    <property type="entry name" value="4pyrrol_synth_GluRdtase"/>
</dbReference>
<dbReference type="Gene3D" id="3.30.460.30">
    <property type="entry name" value="Glutamyl-tRNA reductase, N-terminal domain"/>
    <property type="match status" value="1"/>
</dbReference>
<dbReference type="PROSITE" id="PS00747">
    <property type="entry name" value="GLUTR"/>
    <property type="match status" value="1"/>
</dbReference>
<gene>
    <name evidence="8" type="primary">hemA</name>
    <name evidence="17" type="ORF">GA0070616_4965</name>
</gene>
<dbReference type="Pfam" id="PF01488">
    <property type="entry name" value="Shikimate_DH"/>
    <property type="match status" value="1"/>
</dbReference>
<name>A0A1C6SYN2_9ACTN</name>
<evidence type="ECO:0000256" key="5">
    <source>
        <dbReference type="ARBA" id="ARBA00023002"/>
    </source>
</evidence>
<dbReference type="AlphaFoldDB" id="A0A1C6SYN2"/>
<dbReference type="EMBL" id="FMHT01000003">
    <property type="protein sequence ID" value="SCL34422.1"/>
    <property type="molecule type" value="Genomic_DNA"/>
</dbReference>
<feature type="binding site" evidence="8 11">
    <location>
        <begin position="190"/>
        <end position="195"/>
    </location>
    <ligand>
        <name>NADP(+)</name>
        <dbReference type="ChEBI" id="CHEBI:58349"/>
    </ligand>
</feature>
<comment type="function">
    <text evidence="8">Catalyzes the NADPH-dependent reduction of glutamyl-tRNA(Glu) to glutamate 1-semialdehyde (GSA).</text>
</comment>
<dbReference type="InterPro" id="IPR015895">
    <property type="entry name" value="4pyrrol_synth_GluRdtase_N"/>
</dbReference>
<feature type="binding site" evidence="8 10">
    <location>
        <begin position="49"/>
        <end position="52"/>
    </location>
    <ligand>
        <name>substrate</name>
    </ligand>
</feature>
<dbReference type="SUPFAM" id="SSF69075">
    <property type="entry name" value="Glutamyl tRNA-reductase dimerization domain"/>
    <property type="match status" value="1"/>
</dbReference>
<dbReference type="EC" id="1.2.1.70" evidence="3 8"/>
<comment type="subunit">
    <text evidence="8">Homodimer.</text>
</comment>
<dbReference type="InterPro" id="IPR006151">
    <property type="entry name" value="Shikm_DH/Glu-tRNA_Rdtase"/>
</dbReference>
<comment type="pathway">
    <text evidence="1 8 13">Porphyrin-containing compound metabolism; protoporphyrin-IX biosynthesis; 5-aminolevulinate from L-glutamyl-tRNA(Glu): step 1/2.</text>
</comment>
<evidence type="ECO:0000313" key="17">
    <source>
        <dbReference type="EMBL" id="SCL34422.1"/>
    </source>
</evidence>
<evidence type="ECO:0000259" key="14">
    <source>
        <dbReference type="Pfam" id="PF00745"/>
    </source>
</evidence>
<sequence length="436" mass="45514">MTLLAVGASYRSAPVSVLERLAVDPADQPRILTSLLARPHVDESVVLSTCNRVEVYAVVTGFHAGLADVCEVLRDHSGVGHERLAEHLYVHHDHAAVTHAFSVAAGLDSMVVGEAQILGQLRAAYRVATETDTAGRLLHELMQQALRVGKRARSETAIDRAGRSTVTAALEVAAGLLPGGLAGRPALVVGAGAMGSLALAALDRAGAGPLRVANRDGARAARLAEAYAATPATLDALPELVADADLVVAATAADTPVLDTGLVASALARRTGRDGPLVLLDVAVPRDVAPDVGRLPGVVVVDIDGVGRAAAGTATAADEAAVRRIMAEEVESFLTWQRGAEVGPTVAALRVRADQVVTAELRRLRQRSPDLSERQRADVVQAMHRVVQQLLHPPTVRMRQLAAAPGGDRYATVLSHLFGLDDTASARVGEVPLPVE</sequence>
<dbReference type="InterPro" id="IPR036291">
    <property type="entry name" value="NAD(P)-bd_dom_sf"/>
</dbReference>
<evidence type="ECO:0000256" key="8">
    <source>
        <dbReference type="HAMAP-Rule" id="MF_00087"/>
    </source>
</evidence>
<dbReference type="NCBIfam" id="NF000744">
    <property type="entry name" value="PRK00045.1-3"/>
    <property type="match status" value="1"/>
</dbReference>
<accession>A0A1C6SYN2</accession>
<keyword evidence="5 8" id="KW-0560">Oxidoreductase</keyword>
<dbReference type="RefSeq" id="WP_091087847.1">
    <property type="nucleotide sequence ID" value="NZ_FMHT01000003.1"/>
</dbReference>
<feature type="domain" description="Tetrapyrrole biosynthesis glutamyl-tRNA reductase dimerisation" evidence="14">
    <location>
        <begin position="322"/>
        <end position="420"/>
    </location>
</feature>
<dbReference type="Proteomes" id="UP000199699">
    <property type="component" value="Unassembled WGS sequence"/>
</dbReference>
<dbReference type="PANTHER" id="PTHR43013:SF1">
    <property type="entry name" value="GLUTAMYL-TRNA REDUCTASE"/>
    <property type="match status" value="1"/>
</dbReference>
<evidence type="ECO:0000256" key="11">
    <source>
        <dbReference type="PIRSR" id="PIRSR000445-3"/>
    </source>
</evidence>